<dbReference type="Pfam" id="PF07729">
    <property type="entry name" value="FCD"/>
    <property type="match status" value="1"/>
</dbReference>
<accession>A0A0Q2R3F9</accession>
<reference evidence="5 6" key="1">
    <citation type="submission" date="2015-08" db="EMBL/GenBank/DDBJ databases">
        <title>Antibacterial properties of a collection of Vibrionaceae strains.</title>
        <authorList>
            <person name="Giubergia S."/>
        </authorList>
    </citation>
    <scope>NUCLEOTIDE SEQUENCE [LARGE SCALE GENOMIC DNA]</scope>
    <source>
        <strain evidence="5 6">S0821</strain>
    </source>
</reference>
<feature type="domain" description="GntR C-terminal" evidence="4">
    <location>
        <begin position="162"/>
        <end position="286"/>
    </location>
</feature>
<comment type="caution">
    <text evidence="5">The sequence shown here is derived from an EMBL/GenBank/DDBJ whole genome shotgun (WGS) entry which is preliminary data.</text>
</comment>
<evidence type="ECO:0000256" key="1">
    <source>
        <dbReference type="ARBA" id="ARBA00023015"/>
    </source>
</evidence>
<dbReference type="GO" id="GO:0003677">
    <property type="term" value="F:DNA binding"/>
    <property type="evidence" value="ECO:0007669"/>
    <property type="project" value="UniProtKB-KW"/>
</dbReference>
<dbReference type="Gene3D" id="1.20.120.530">
    <property type="entry name" value="GntR ligand-binding domain-like"/>
    <property type="match status" value="1"/>
</dbReference>
<name>A0A0Q2R3F9_VIBFU</name>
<dbReference type="PANTHER" id="PTHR43537:SF5">
    <property type="entry name" value="UXU OPERON TRANSCRIPTIONAL REGULATOR"/>
    <property type="match status" value="1"/>
</dbReference>
<dbReference type="Pfam" id="PF00392">
    <property type="entry name" value="GntR"/>
    <property type="match status" value="1"/>
</dbReference>
<dbReference type="InterPro" id="IPR036388">
    <property type="entry name" value="WH-like_DNA-bd_sf"/>
</dbReference>
<keyword evidence="3" id="KW-0804">Transcription</keyword>
<gene>
    <name evidence="5" type="ORF">AMR76_06410</name>
</gene>
<dbReference type="SUPFAM" id="SSF48008">
    <property type="entry name" value="GntR ligand-binding domain-like"/>
    <property type="match status" value="1"/>
</dbReference>
<evidence type="ECO:0000313" key="6">
    <source>
        <dbReference type="Proteomes" id="UP000051221"/>
    </source>
</evidence>
<dbReference type="RefSeq" id="WP_055465647.1">
    <property type="nucleotide sequence ID" value="NZ_LKHS01000005.1"/>
</dbReference>
<evidence type="ECO:0000256" key="2">
    <source>
        <dbReference type="ARBA" id="ARBA00023125"/>
    </source>
</evidence>
<dbReference type="Gene3D" id="1.10.10.10">
    <property type="entry name" value="Winged helix-like DNA-binding domain superfamily/Winged helix DNA-binding domain"/>
    <property type="match status" value="1"/>
</dbReference>
<protein>
    <submittedName>
        <fullName evidence="5">Transcriptional regulator</fullName>
    </submittedName>
</protein>
<dbReference type="InterPro" id="IPR008920">
    <property type="entry name" value="TF_FadR/GntR_C"/>
</dbReference>
<organism evidence="5 6">
    <name type="scientific">Vibrio furnissii</name>
    <dbReference type="NCBI Taxonomy" id="29494"/>
    <lineage>
        <taxon>Bacteria</taxon>
        <taxon>Pseudomonadati</taxon>
        <taxon>Pseudomonadota</taxon>
        <taxon>Gammaproteobacteria</taxon>
        <taxon>Vibrionales</taxon>
        <taxon>Vibrionaceae</taxon>
        <taxon>Vibrio</taxon>
    </lineage>
</organism>
<dbReference type="InParanoid" id="A0A0Q2R3F9"/>
<keyword evidence="1" id="KW-0805">Transcription regulation</keyword>
<dbReference type="GO" id="GO:0003700">
    <property type="term" value="F:DNA-binding transcription factor activity"/>
    <property type="evidence" value="ECO:0007669"/>
    <property type="project" value="InterPro"/>
</dbReference>
<dbReference type="PANTHER" id="PTHR43537">
    <property type="entry name" value="TRANSCRIPTIONAL REGULATOR, GNTR FAMILY"/>
    <property type="match status" value="1"/>
</dbReference>
<dbReference type="InterPro" id="IPR036390">
    <property type="entry name" value="WH_DNA-bd_sf"/>
</dbReference>
<dbReference type="AlphaFoldDB" id="A0A0Q2R3F9"/>
<dbReference type="InterPro" id="IPR011711">
    <property type="entry name" value="GntR_C"/>
</dbReference>
<evidence type="ECO:0000259" key="4">
    <source>
        <dbReference type="SMART" id="SM00895"/>
    </source>
</evidence>
<dbReference type="EMBL" id="LKHS01000005">
    <property type="protein sequence ID" value="KQH86717.1"/>
    <property type="molecule type" value="Genomic_DNA"/>
</dbReference>
<proteinExistence type="predicted"/>
<dbReference type="InterPro" id="IPR000524">
    <property type="entry name" value="Tscrpt_reg_HTH_GntR"/>
</dbReference>
<keyword evidence="6" id="KW-1185">Reference proteome</keyword>
<dbReference type="Proteomes" id="UP000051221">
    <property type="component" value="Unassembled WGS sequence"/>
</dbReference>
<dbReference type="SUPFAM" id="SSF46785">
    <property type="entry name" value="Winged helix' DNA-binding domain"/>
    <property type="match status" value="1"/>
</dbReference>
<dbReference type="SMART" id="SM00895">
    <property type="entry name" value="FCD"/>
    <property type="match status" value="1"/>
</dbReference>
<keyword evidence="2" id="KW-0238">DNA-binding</keyword>
<evidence type="ECO:0000256" key="3">
    <source>
        <dbReference type="ARBA" id="ARBA00023163"/>
    </source>
</evidence>
<evidence type="ECO:0000313" key="5">
    <source>
        <dbReference type="EMBL" id="KQH86717.1"/>
    </source>
</evidence>
<sequence>MDKNANTRLQQELLFKMVSRFKADELKAGSSLNESSLAQAFEVSRTPVRTVLKHLCERGICKAVPYKGFVLLVDAAEIQAIDNVSSQQSRLDELYLRLLTDLFFGDMETTFSEKELQQRYDANRGEIQQVLRLLENDAIVRRSPGYKWHLDGVLNTLERHTESYRCRLIFEPAGLLEPSWQLDRAAFERCRDKHQQAIANPQSINASQLFHLSAEFHELLAACSGNRFLLGIMQQHNRLRKATDLVSMHLQSSVSKACQRRLDIIELVLDGENQAAAKKLVQLLENDIRVMTRTYNDVMNVTPLQREALIDSIASKSHSFQ</sequence>